<dbReference type="InterPro" id="IPR011029">
    <property type="entry name" value="DEATH-like_dom_sf"/>
</dbReference>
<feature type="repeat" description="ANK" evidence="3">
    <location>
        <begin position="139"/>
        <end position="171"/>
    </location>
</feature>
<dbReference type="SMART" id="SM00248">
    <property type="entry name" value="ANK"/>
    <property type="match status" value="9"/>
</dbReference>
<dbReference type="AlphaFoldDB" id="A0A9C6U4P7"/>
<accession>A0A9C6U4P7</accession>
<dbReference type="Gene3D" id="1.10.533.10">
    <property type="entry name" value="Death Domain, Fas"/>
    <property type="match status" value="1"/>
</dbReference>
<evidence type="ECO:0000313" key="7">
    <source>
        <dbReference type="RefSeq" id="XP_052123039.1"/>
    </source>
</evidence>
<dbReference type="Gene3D" id="1.25.40.20">
    <property type="entry name" value="Ankyrin repeat-containing domain"/>
    <property type="match status" value="3"/>
</dbReference>
<dbReference type="Proteomes" id="UP000504606">
    <property type="component" value="Unplaced"/>
</dbReference>
<organism evidence="6 7">
    <name type="scientific">Frankliniella occidentalis</name>
    <name type="common">Western flower thrips</name>
    <name type="synonym">Euthrips occidentalis</name>
    <dbReference type="NCBI Taxonomy" id="133901"/>
    <lineage>
        <taxon>Eukaryota</taxon>
        <taxon>Metazoa</taxon>
        <taxon>Ecdysozoa</taxon>
        <taxon>Arthropoda</taxon>
        <taxon>Hexapoda</taxon>
        <taxon>Insecta</taxon>
        <taxon>Pterygota</taxon>
        <taxon>Neoptera</taxon>
        <taxon>Paraneoptera</taxon>
        <taxon>Thysanoptera</taxon>
        <taxon>Terebrantia</taxon>
        <taxon>Thripoidea</taxon>
        <taxon>Thripidae</taxon>
        <taxon>Frankliniella</taxon>
    </lineage>
</organism>
<evidence type="ECO:0000256" key="1">
    <source>
        <dbReference type="ARBA" id="ARBA00022737"/>
    </source>
</evidence>
<evidence type="ECO:0000256" key="4">
    <source>
        <dbReference type="SAM" id="MobiDB-lite"/>
    </source>
</evidence>
<dbReference type="RefSeq" id="XP_052123039.1">
    <property type="nucleotide sequence ID" value="XM_052267079.1"/>
</dbReference>
<dbReference type="OrthoDB" id="448455at2759"/>
<dbReference type="GO" id="GO:0005829">
    <property type="term" value="C:cytosol"/>
    <property type="evidence" value="ECO:0007669"/>
    <property type="project" value="TreeGrafter"/>
</dbReference>
<dbReference type="GO" id="GO:0051059">
    <property type="term" value="F:NF-kappaB binding"/>
    <property type="evidence" value="ECO:0007669"/>
    <property type="project" value="TreeGrafter"/>
</dbReference>
<feature type="repeat" description="ANK" evidence="3">
    <location>
        <begin position="238"/>
        <end position="270"/>
    </location>
</feature>
<dbReference type="InterPro" id="IPR002110">
    <property type="entry name" value="Ankyrin_rpt"/>
</dbReference>
<feature type="repeat" description="ANK" evidence="3">
    <location>
        <begin position="271"/>
        <end position="303"/>
    </location>
</feature>
<dbReference type="SUPFAM" id="SSF48403">
    <property type="entry name" value="Ankyrin repeat"/>
    <property type="match status" value="1"/>
</dbReference>
<dbReference type="GO" id="GO:0071356">
    <property type="term" value="P:cellular response to tumor necrosis factor"/>
    <property type="evidence" value="ECO:0007669"/>
    <property type="project" value="TreeGrafter"/>
</dbReference>
<dbReference type="Pfam" id="PF12796">
    <property type="entry name" value="Ank_2"/>
    <property type="match status" value="2"/>
</dbReference>
<keyword evidence="6" id="KW-1185">Reference proteome</keyword>
<evidence type="ECO:0000256" key="2">
    <source>
        <dbReference type="ARBA" id="ARBA00023043"/>
    </source>
</evidence>
<sequence>MDERQHQQQLEQQLEQRLGLGDGEQVPAAVKQRRATLAVLTPGIDPPSDEEAVSASSSRRSSRAVSATVLKNDLLLHEAVIKNDPEAVRKILKEPVDVNCRNNKELTLLMCGARNSRLSVVSLILESLEEPNLEVVDAEQQTALYHAAMGGHAPILSALIEAGADANTKNKVGRTPLHVAAEKGHLEAVRVLLQHGADASAGDQDGSTALHVAAENQQSAVVQELLGHGVDPDAENVRGLTALHVASGLGCRGIIESLVQSGAQLNKQTKDGSAPLHMACLQNQLVALELLIAKGADINALDVRLQSPMHIAAERGFTDACKMLLAAGAVIDQKEQTGKTPLYMAARGSFTAIVDMIIKTARLDCPATEVPDSAPRLRKWRLSVRDSRGPQVTEALALGAGALGAAGAGPGRPGPEEAARLLKKLAHKQLSPNDWRKLARHWRFTDDQVRAIEHQYTGPASYKEHGHRVLLIWQHSLDPECNFLSELADSLAAVGNNSVAESLRRKMEEAAPESGDFHFPRCAPCALT</sequence>
<evidence type="ECO:0000259" key="5">
    <source>
        <dbReference type="PROSITE" id="PS50017"/>
    </source>
</evidence>
<dbReference type="PANTHER" id="PTHR46680">
    <property type="entry name" value="NF-KAPPA-B INHIBITOR ALPHA"/>
    <property type="match status" value="1"/>
</dbReference>
<proteinExistence type="predicted"/>
<dbReference type="Pfam" id="PF00531">
    <property type="entry name" value="Death"/>
    <property type="match status" value="1"/>
</dbReference>
<dbReference type="PANTHER" id="PTHR46680:SF3">
    <property type="entry name" value="NF-KAPPA-B INHIBITOR CACTUS"/>
    <property type="match status" value="1"/>
</dbReference>
<dbReference type="InterPro" id="IPR051070">
    <property type="entry name" value="NF-kappa-B_inhibitor"/>
</dbReference>
<feature type="domain" description="Death" evidence="5">
    <location>
        <begin position="434"/>
        <end position="507"/>
    </location>
</feature>
<dbReference type="InterPro" id="IPR000488">
    <property type="entry name" value="Death_dom"/>
</dbReference>
<keyword evidence="2 3" id="KW-0040">ANK repeat</keyword>
<feature type="repeat" description="ANK" evidence="3">
    <location>
        <begin position="304"/>
        <end position="336"/>
    </location>
</feature>
<feature type="compositionally biased region" description="Low complexity" evidence="4">
    <location>
        <begin position="53"/>
        <end position="62"/>
    </location>
</feature>
<dbReference type="PRINTS" id="PR01415">
    <property type="entry name" value="ANKYRIN"/>
</dbReference>
<dbReference type="PROSITE" id="PS50297">
    <property type="entry name" value="ANK_REP_REGION"/>
    <property type="match status" value="6"/>
</dbReference>
<feature type="compositionally biased region" description="Low complexity" evidence="4">
    <location>
        <begin position="7"/>
        <end position="25"/>
    </location>
</feature>
<name>A0A9C6U4P7_FRAOC</name>
<feature type="region of interest" description="Disordered" evidence="4">
    <location>
        <begin position="1"/>
        <end position="62"/>
    </location>
</feature>
<dbReference type="GeneID" id="113201877"/>
<dbReference type="GO" id="GO:0007165">
    <property type="term" value="P:signal transduction"/>
    <property type="evidence" value="ECO:0007669"/>
    <property type="project" value="InterPro"/>
</dbReference>
<dbReference type="SUPFAM" id="SSF47986">
    <property type="entry name" value="DEATH domain"/>
    <property type="match status" value="1"/>
</dbReference>
<evidence type="ECO:0000256" key="3">
    <source>
        <dbReference type="PROSITE-ProRule" id="PRU00023"/>
    </source>
</evidence>
<gene>
    <name evidence="7" type="primary">LOC113201877</name>
</gene>
<feature type="repeat" description="ANK" evidence="3">
    <location>
        <begin position="172"/>
        <end position="204"/>
    </location>
</feature>
<evidence type="ECO:0000313" key="6">
    <source>
        <dbReference type="Proteomes" id="UP000504606"/>
    </source>
</evidence>
<reference evidence="7" key="1">
    <citation type="submission" date="2025-08" db="UniProtKB">
        <authorList>
            <consortium name="RefSeq"/>
        </authorList>
    </citation>
    <scope>IDENTIFICATION</scope>
    <source>
        <tissue evidence="7">Whole organism</tissue>
    </source>
</reference>
<dbReference type="KEGG" id="foc:113201877"/>
<keyword evidence="1" id="KW-0677">Repeat</keyword>
<protein>
    <submittedName>
        <fullName evidence="7">Ankyrin repeat and death domain-containing protein 1A-like</fullName>
    </submittedName>
</protein>
<dbReference type="InterPro" id="IPR036770">
    <property type="entry name" value="Ankyrin_rpt-contain_sf"/>
</dbReference>
<dbReference type="PROSITE" id="PS50088">
    <property type="entry name" value="ANK_REPEAT"/>
    <property type="match status" value="6"/>
</dbReference>
<dbReference type="PROSITE" id="PS50017">
    <property type="entry name" value="DEATH_DOMAIN"/>
    <property type="match status" value="1"/>
</dbReference>
<dbReference type="Pfam" id="PF00023">
    <property type="entry name" value="Ank"/>
    <property type="match status" value="2"/>
</dbReference>
<dbReference type="CDD" id="cd01670">
    <property type="entry name" value="Death"/>
    <property type="match status" value="1"/>
</dbReference>
<feature type="repeat" description="ANK" evidence="3">
    <location>
        <begin position="205"/>
        <end position="237"/>
    </location>
</feature>